<feature type="compositionally biased region" description="Low complexity" evidence="2">
    <location>
        <begin position="743"/>
        <end position="755"/>
    </location>
</feature>
<dbReference type="Gene3D" id="2.60.60.20">
    <property type="entry name" value="PLAT/LH2 domain"/>
    <property type="match status" value="1"/>
</dbReference>
<protein>
    <recommendedName>
        <fullName evidence="3">PLAT domain-containing protein</fullName>
    </recommendedName>
</protein>
<dbReference type="PANTHER" id="PTHR34221:SF4">
    <property type="entry name" value="CHROMOSOME LG9 OPEN READING FRAME, HUMAN C17ORF98"/>
    <property type="match status" value="1"/>
</dbReference>
<comment type="caution">
    <text evidence="4">The sequence shown here is derived from an EMBL/GenBank/DDBJ whole genome shotgun (WGS) entry which is preliminary data.</text>
</comment>
<dbReference type="SUPFAM" id="SSF49723">
    <property type="entry name" value="Lipase/lipooxygenase domain (PLAT/LH2 domain)"/>
    <property type="match status" value="2"/>
</dbReference>
<feature type="region of interest" description="Disordered" evidence="2">
    <location>
        <begin position="1"/>
        <end position="37"/>
    </location>
</feature>
<organism evidence="4 5">
    <name type="scientific">Brachionus calyciflorus</name>
    <dbReference type="NCBI Taxonomy" id="104777"/>
    <lineage>
        <taxon>Eukaryota</taxon>
        <taxon>Metazoa</taxon>
        <taxon>Spiralia</taxon>
        <taxon>Gnathifera</taxon>
        <taxon>Rotifera</taxon>
        <taxon>Eurotatoria</taxon>
        <taxon>Monogononta</taxon>
        <taxon>Pseudotrocha</taxon>
        <taxon>Ploima</taxon>
        <taxon>Brachionidae</taxon>
        <taxon>Brachionus</taxon>
    </lineage>
</organism>
<gene>
    <name evidence="4" type="ORF">OXX778_LOCUS13905</name>
</gene>
<dbReference type="PROSITE" id="PS50095">
    <property type="entry name" value="PLAT"/>
    <property type="match status" value="2"/>
</dbReference>
<dbReference type="InterPro" id="IPR036392">
    <property type="entry name" value="PLAT/LH2_dom_sf"/>
</dbReference>
<dbReference type="OrthoDB" id="9935043at2759"/>
<evidence type="ECO:0000313" key="4">
    <source>
        <dbReference type="EMBL" id="CAF0950313.1"/>
    </source>
</evidence>
<reference evidence="4" key="1">
    <citation type="submission" date="2021-02" db="EMBL/GenBank/DDBJ databases">
        <authorList>
            <person name="Nowell W R."/>
        </authorList>
    </citation>
    <scope>NUCLEOTIDE SEQUENCE</scope>
    <source>
        <strain evidence="4">Ploen Becks lab</strain>
    </source>
</reference>
<dbReference type="EMBL" id="CAJNOC010002766">
    <property type="protein sequence ID" value="CAF0950313.1"/>
    <property type="molecule type" value="Genomic_DNA"/>
</dbReference>
<name>A0A814D8G3_9BILA</name>
<dbReference type="Proteomes" id="UP000663879">
    <property type="component" value="Unassembled WGS sequence"/>
</dbReference>
<keyword evidence="5" id="KW-1185">Reference proteome</keyword>
<dbReference type="PANTHER" id="PTHR34221">
    <property type="entry name" value="HYPOTHETICAL PROTEIN LOC691189"/>
    <property type="match status" value="1"/>
</dbReference>
<feature type="domain" description="PLAT" evidence="3">
    <location>
        <begin position="391"/>
        <end position="507"/>
    </location>
</feature>
<dbReference type="Pfam" id="PF15075">
    <property type="entry name" value="SPMAP1-like"/>
    <property type="match status" value="1"/>
</dbReference>
<evidence type="ECO:0000259" key="3">
    <source>
        <dbReference type="PROSITE" id="PS50095"/>
    </source>
</evidence>
<evidence type="ECO:0000313" key="5">
    <source>
        <dbReference type="Proteomes" id="UP000663879"/>
    </source>
</evidence>
<feature type="compositionally biased region" description="Acidic residues" evidence="2">
    <location>
        <begin position="727"/>
        <end position="739"/>
    </location>
</feature>
<dbReference type="InterPro" id="IPR001024">
    <property type="entry name" value="PLAT/LH2_dom"/>
</dbReference>
<dbReference type="InterPro" id="IPR028027">
    <property type="entry name" value="SPMAP1"/>
</dbReference>
<evidence type="ECO:0000256" key="2">
    <source>
        <dbReference type="SAM" id="MobiDB-lite"/>
    </source>
</evidence>
<comment type="caution">
    <text evidence="1">Lacks conserved residue(s) required for the propagation of feature annotation.</text>
</comment>
<sequence length="769" mass="88914">MQQTSVSNRSVRTAETSSMLPRIKSNKLYRAPPTPPLDKLYEREKSFKLDGIAVGNISTDYSRANPKLGSAIPPYNSLEDKSISSYLSNFGVPDLLKKTGMWSHPESIEGNTHDKFNKDGAGAKYLELRNKFGNGHHPENTDGHSRYQGEQLRVMISYNNMYGYRRNIPKLRTEPPSTFSFDPRWYDRIKRTYSQHYTEDELMEHFKHTYVIGYPFWDNNYNHFHPTVKYKISVKTSKKSPEDYNGNLGINIVSRNFDTGFIKLDENIALLKEGESRRFFKRGQIDVFQFEEQDIRTISAIILSRDAKGDEVLYLDYVDVEIIKLNETQSFRFPFDGWIRKAKQDRKTEELKARFGKKNSVIAFPNEKPKYEYKIVVAPQMTKNTEYTVEINYDIRYFDEQCDYRIELSNALPNSGKIFLRLTGTNGESNQFEFSEKSKGSSGLIFDVTNTDIGEIKYATILYENQSGEYDLKNLKITDPDGSNYLFEIDSALRTKKERILKGKIVSQSEMEPSDDPPSEDGKLYIKLQGQGEETNMFCLKNALESKDGVHKFNKIESFIGAIQNIRLRYEGSKNNFCKIKSIKISSNKGHEFNHVKSMILKNYEETVVSDKSKNRKTIPYEPKKKAQIMVKIFGEKMNSDMFPLKEAESNEDDLDEYSKTLNDLGKIKNVYVKYVSESDEEAFFKFIEIIDPRENSFKFLMDINLQNGSDIMLPRKSGGAKKPESDDTEENETISENEQENKSQTQQQSSTNDTKPVKTNEQQEEEEE</sequence>
<accession>A0A814D8G3</accession>
<dbReference type="AlphaFoldDB" id="A0A814D8G3"/>
<proteinExistence type="predicted"/>
<feature type="region of interest" description="Disordered" evidence="2">
    <location>
        <begin position="710"/>
        <end position="769"/>
    </location>
</feature>
<feature type="domain" description="PLAT" evidence="3">
    <location>
        <begin position="228"/>
        <end position="353"/>
    </location>
</feature>
<evidence type="ECO:0000256" key="1">
    <source>
        <dbReference type="PROSITE-ProRule" id="PRU00152"/>
    </source>
</evidence>
<feature type="compositionally biased region" description="Polar residues" evidence="2">
    <location>
        <begin position="1"/>
        <end position="19"/>
    </location>
</feature>